<dbReference type="FunFam" id="3.40.50.300:FF:000042">
    <property type="entry name" value="Maltose/maltodextrin ABC transporter, ATP-binding protein"/>
    <property type="match status" value="1"/>
</dbReference>
<evidence type="ECO:0000256" key="7">
    <source>
        <dbReference type="ARBA" id="ARBA00023136"/>
    </source>
</evidence>
<dbReference type="AlphaFoldDB" id="A0A5E5B7B9"/>
<evidence type="ECO:0000256" key="1">
    <source>
        <dbReference type="ARBA" id="ARBA00022448"/>
    </source>
</evidence>
<keyword evidence="5 10" id="KW-0067">ATP-binding</keyword>
<keyword evidence="3" id="KW-0997">Cell inner membrane</keyword>
<dbReference type="InterPro" id="IPR008995">
    <property type="entry name" value="Mo/tungstate-bd_C_term_dom"/>
</dbReference>
<name>A0A5E5B7B9_9BURK</name>
<dbReference type="InterPro" id="IPR047641">
    <property type="entry name" value="ABC_transpr_MalK/UgpC-like"/>
</dbReference>
<dbReference type="Gene3D" id="2.40.50.140">
    <property type="entry name" value="Nucleic acid-binding proteins"/>
    <property type="match status" value="1"/>
</dbReference>
<keyword evidence="4" id="KW-0547">Nucleotide-binding</keyword>
<feature type="compositionally biased region" description="Polar residues" evidence="8">
    <location>
        <begin position="361"/>
        <end position="370"/>
    </location>
</feature>
<dbReference type="InterPro" id="IPR027417">
    <property type="entry name" value="P-loop_NTPase"/>
</dbReference>
<dbReference type="SUPFAM" id="SSF50331">
    <property type="entry name" value="MOP-like"/>
    <property type="match status" value="1"/>
</dbReference>
<dbReference type="Gene3D" id="3.40.50.300">
    <property type="entry name" value="P-loop containing nucleotide triphosphate hydrolases"/>
    <property type="match status" value="1"/>
</dbReference>
<dbReference type="Proteomes" id="UP000335538">
    <property type="component" value="Unassembled WGS sequence"/>
</dbReference>
<organism evidence="10 11">
    <name type="scientific">Pandoraea sputorum</name>
    <dbReference type="NCBI Taxonomy" id="93222"/>
    <lineage>
        <taxon>Bacteria</taxon>
        <taxon>Pseudomonadati</taxon>
        <taxon>Pseudomonadota</taxon>
        <taxon>Betaproteobacteria</taxon>
        <taxon>Burkholderiales</taxon>
        <taxon>Burkholderiaceae</taxon>
        <taxon>Pandoraea</taxon>
    </lineage>
</organism>
<dbReference type="GO" id="GO:0055052">
    <property type="term" value="C:ATP-binding cassette (ABC) transporter complex, substrate-binding subunit-containing"/>
    <property type="evidence" value="ECO:0007669"/>
    <property type="project" value="TreeGrafter"/>
</dbReference>
<evidence type="ECO:0000259" key="9">
    <source>
        <dbReference type="PROSITE" id="PS50893"/>
    </source>
</evidence>
<keyword evidence="1" id="KW-0813">Transport</keyword>
<dbReference type="Gene3D" id="2.40.50.100">
    <property type="match status" value="1"/>
</dbReference>
<evidence type="ECO:0000256" key="3">
    <source>
        <dbReference type="ARBA" id="ARBA00022519"/>
    </source>
</evidence>
<gene>
    <name evidence="10" type="ORF">PSP31121_02959</name>
</gene>
<dbReference type="RefSeq" id="WP_150809807.1">
    <property type="nucleotide sequence ID" value="NZ_CABPSR010000006.1"/>
</dbReference>
<dbReference type="InterPro" id="IPR012340">
    <property type="entry name" value="NA-bd_OB-fold"/>
</dbReference>
<keyword evidence="2" id="KW-1003">Cell membrane</keyword>
<feature type="region of interest" description="Disordered" evidence="8">
    <location>
        <begin position="361"/>
        <end position="401"/>
    </location>
</feature>
<sequence length="401" mass="42736">MSSLVIESVSKQWGDTHALQDVSFSADAGSLVVLLGPSGCGKSTLLRMIAGLDTPTSGRILLGGDDVTALPPARRKLSMVFQSYALFPHLSVRENLLFGLRVRREPMRDYPQRLARVASLLGLEPYLDRKPSQLSGGQQQRVALGRAVIAQTSVCLMDEPLSNLDAQLRQEMRREIRALQQQLGMTLIYVTHDQTEAMSMADQVVLLRHGRIEQHGAPHTLYAKPSTRFAASFIGTPPMHLLKLVRHGDALVPAGQTGPALAPSGSRDAALLGLRPEHVRAVAPTAVGAVLATVSAVEYLGADTLVACALGEAGEIATRVPGHRPFLPGDAIGLQWDAADQHLFDATSGERVSDATLNVSPQIAPSTSLPASPVAARTPDAMSPQAPQTMQARALAPEQHA</sequence>
<protein>
    <submittedName>
        <fullName evidence="10">Sugar ABC transporter, ATP-binding protein</fullName>
    </submittedName>
</protein>
<dbReference type="GO" id="GO:0016887">
    <property type="term" value="F:ATP hydrolysis activity"/>
    <property type="evidence" value="ECO:0007669"/>
    <property type="project" value="InterPro"/>
</dbReference>
<dbReference type="InterPro" id="IPR017871">
    <property type="entry name" value="ABC_transporter-like_CS"/>
</dbReference>
<dbReference type="InterPro" id="IPR013611">
    <property type="entry name" value="Transp-assoc_OB_typ2"/>
</dbReference>
<keyword evidence="7" id="KW-0472">Membrane</keyword>
<evidence type="ECO:0000313" key="10">
    <source>
        <dbReference type="EMBL" id="VVE80885.1"/>
    </source>
</evidence>
<dbReference type="GO" id="GO:0005524">
    <property type="term" value="F:ATP binding"/>
    <property type="evidence" value="ECO:0007669"/>
    <property type="project" value="UniProtKB-KW"/>
</dbReference>
<dbReference type="Pfam" id="PF08402">
    <property type="entry name" value="TOBE_2"/>
    <property type="match status" value="1"/>
</dbReference>
<dbReference type="GO" id="GO:0140359">
    <property type="term" value="F:ABC-type transporter activity"/>
    <property type="evidence" value="ECO:0007669"/>
    <property type="project" value="UniProtKB-ARBA"/>
</dbReference>
<reference evidence="10 11" key="1">
    <citation type="submission" date="2019-08" db="EMBL/GenBank/DDBJ databases">
        <authorList>
            <person name="Peeters C."/>
        </authorList>
    </citation>
    <scope>NUCLEOTIDE SEQUENCE [LARGE SCALE GENOMIC DNA]</scope>
    <source>
        <strain evidence="10 11">LMG 31121</strain>
    </source>
</reference>
<dbReference type="InterPro" id="IPR003439">
    <property type="entry name" value="ABC_transporter-like_ATP-bd"/>
</dbReference>
<dbReference type="InterPro" id="IPR003593">
    <property type="entry name" value="AAA+_ATPase"/>
</dbReference>
<evidence type="ECO:0000256" key="8">
    <source>
        <dbReference type="SAM" id="MobiDB-lite"/>
    </source>
</evidence>
<dbReference type="SUPFAM" id="SSF52540">
    <property type="entry name" value="P-loop containing nucleoside triphosphate hydrolases"/>
    <property type="match status" value="1"/>
</dbReference>
<dbReference type="EMBL" id="CABPSR010000006">
    <property type="protein sequence ID" value="VVE80885.1"/>
    <property type="molecule type" value="Genomic_DNA"/>
</dbReference>
<evidence type="ECO:0000256" key="5">
    <source>
        <dbReference type="ARBA" id="ARBA00022840"/>
    </source>
</evidence>
<dbReference type="PANTHER" id="PTHR43875">
    <property type="entry name" value="MALTODEXTRIN IMPORT ATP-BINDING PROTEIN MSMX"/>
    <property type="match status" value="1"/>
</dbReference>
<evidence type="ECO:0000256" key="6">
    <source>
        <dbReference type="ARBA" id="ARBA00022967"/>
    </source>
</evidence>
<accession>A0A5E5B7B9</accession>
<dbReference type="PANTHER" id="PTHR43875:SF15">
    <property type="entry name" value="TREHALOSE IMPORT ATP-BINDING PROTEIN SUGC"/>
    <property type="match status" value="1"/>
</dbReference>
<evidence type="ECO:0000313" key="11">
    <source>
        <dbReference type="Proteomes" id="UP000335538"/>
    </source>
</evidence>
<dbReference type="Pfam" id="PF00005">
    <property type="entry name" value="ABC_tran"/>
    <property type="match status" value="1"/>
</dbReference>
<dbReference type="SMART" id="SM00382">
    <property type="entry name" value="AAA"/>
    <property type="match status" value="1"/>
</dbReference>
<dbReference type="PROSITE" id="PS50893">
    <property type="entry name" value="ABC_TRANSPORTER_2"/>
    <property type="match status" value="1"/>
</dbReference>
<keyword evidence="6" id="KW-1278">Translocase</keyword>
<evidence type="ECO:0000256" key="2">
    <source>
        <dbReference type="ARBA" id="ARBA00022475"/>
    </source>
</evidence>
<proteinExistence type="predicted"/>
<feature type="domain" description="ABC transporter" evidence="9">
    <location>
        <begin position="4"/>
        <end position="234"/>
    </location>
</feature>
<evidence type="ECO:0000256" key="4">
    <source>
        <dbReference type="ARBA" id="ARBA00022741"/>
    </source>
</evidence>
<dbReference type="PROSITE" id="PS00211">
    <property type="entry name" value="ABC_TRANSPORTER_1"/>
    <property type="match status" value="1"/>
</dbReference>